<name>A0A380A9J3_9GAMM</name>
<gene>
    <name evidence="3" type="ORF">NCTC11544_03884</name>
</gene>
<evidence type="ECO:0000256" key="2">
    <source>
        <dbReference type="SAM" id="MobiDB-lite"/>
    </source>
</evidence>
<sequence>MKKKKRQQRRRQGGKQFSTMPNMNGGKPGSVILGPPEMVLTSGTDYQDVWYDSEFDHFTQPIDRLALANLVNSNGQHGGVVYARRNMLSADYLGGGLTHEELKAAAFDFTTFGDAALLKVRNYFGEVIRLAPLPSLYLRVRKDDSFAVLQKGAPMIYDAEDVIFVKQYDPQQQVYGLPDYIGGINSALLNSEATLFRRRYYHNGAHLGGILYTTDANLSDEMEDEIKRKVEESKGIGNFRNLYINIPKGDPEGVKFIPVGDISAKDEFANVKNISAQDILNAHRFPAGLAGIIPENAAGLGDPIKARETYRKDEVIPLQKMFMDAVNSDPEVPAHLHLRFAIEITQGATNE</sequence>
<comment type="similarity">
    <text evidence="1">Belongs to the phage portal family. PBSX subfamily.</text>
</comment>
<evidence type="ECO:0000313" key="3">
    <source>
        <dbReference type="EMBL" id="SUI76811.1"/>
    </source>
</evidence>
<dbReference type="Proteomes" id="UP000255529">
    <property type="component" value="Unassembled WGS sequence"/>
</dbReference>
<feature type="compositionally biased region" description="Basic residues" evidence="2">
    <location>
        <begin position="1"/>
        <end position="13"/>
    </location>
</feature>
<dbReference type="InterPro" id="IPR030935">
    <property type="entry name" value="PBSX_Proteobac"/>
</dbReference>
<feature type="region of interest" description="Disordered" evidence="2">
    <location>
        <begin position="1"/>
        <end position="27"/>
    </location>
</feature>
<dbReference type="AlphaFoldDB" id="A0A380A9J3"/>
<dbReference type="EMBL" id="UGYN01000002">
    <property type="protein sequence ID" value="SUI76811.1"/>
    <property type="molecule type" value="Genomic_DNA"/>
</dbReference>
<dbReference type="PIRSF" id="PIRSF018494">
    <property type="entry name" value="PBSX_VPQ"/>
    <property type="match status" value="1"/>
</dbReference>
<dbReference type="InterPro" id="IPR006944">
    <property type="entry name" value="Phage/GTA_portal"/>
</dbReference>
<proteinExistence type="inferred from homology"/>
<protein>
    <submittedName>
        <fullName evidence="3">Phage portal protein, PBSX family</fullName>
    </submittedName>
</protein>
<evidence type="ECO:0000256" key="1">
    <source>
        <dbReference type="ARBA" id="ARBA00006799"/>
    </source>
</evidence>
<reference evidence="3 4" key="1">
    <citation type="submission" date="2018-06" db="EMBL/GenBank/DDBJ databases">
        <authorList>
            <consortium name="Pathogen Informatics"/>
            <person name="Doyle S."/>
        </authorList>
    </citation>
    <scope>NUCLEOTIDE SEQUENCE [LARGE SCALE GENOMIC DNA]</scope>
    <source>
        <strain evidence="3 4">NCTC11544</strain>
    </source>
</reference>
<dbReference type="InterPro" id="IPR006430">
    <property type="entry name" value="Phage_portal_PBSX"/>
</dbReference>
<evidence type="ECO:0000313" key="4">
    <source>
        <dbReference type="Proteomes" id="UP000255529"/>
    </source>
</evidence>
<dbReference type="NCBIfam" id="TIGR01540">
    <property type="entry name" value="portal_PBSX"/>
    <property type="match status" value="1"/>
</dbReference>
<accession>A0A380A9J3</accession>
<dbReference type="Pfam" id="PF04860">
    <property type="entry name" value="Phage_portal"/>
    <property type="match status" value="1"/>
</dbReference>
<organism evidence="3 4">
    <name type="scientific">Serratia quinivorans</name>
    <dbReference type="NCBI Taxonomy" id="137545"/>
    <lineage>
        <taxon>Bacteria</taxon>
        <taxon>Pseudomonadati</taxon>
        <taxon>Pseudomonadota</taxon>
        <taxon>Gammaproteobacteria</taxon>
        <taxon>Enterobacterales</taxon>
        <taxon>Yersiniaceae</taxon>
        <taxon>Serratia</taxon>
    </lineage>
</organism>